<keyword evidence="3 5" id="KW-0540">Nuclease</keyword>
<keyword evidence="2 5" id="KW-0690">Ribosome biogenesis</keyword>
<feature type="domain" description="YqgF/RNase H-like" evidence="6">
    <location>
        <begin position="10"/>
        <end position="110"/>
    </location>
</feature>
<dbReference type="GO" id="GO:0016788">
    <property type="term" value="F:hydrolase activity, acting on ester bonds"/>
    <property type="evidence" value="ECO:0007669"/>
    <property type="project" value="UniProtKB-UniRule"/>
</dbReference>
<keyword evidence="1 5" id="KW-0963">Cytoplasm</keyword>
<dbReference type="Pfam" id="PF03652">
    <property type="entry name" value="RuvX"/>
    <property type="match status" value="1"/>
</dbReference>
<evidence type="ECO:0000313" key="7">
    <source>
        <dbReference type="EMBL" id="EGF08966.1"/>
    </source>
</evidence>
<dbReference type="STRING" id="267212.GCA_001063965_00141"/>
<evidence type="ECO:0000259" key="6">
    <source>
        <dbReference type="SMART" id="SM00732"/>
    </source>
</evidence>
<comment type="caution">
    <text evidence="7">The sequence shown here is derived from an EMBL/GenBank/DDBJ whole genome shotgun (WGS) entry which is preliminary data.</text>
</comment>
<comment type="similarity">
    <text evidence="5">Belongs to the YqgF HJR family.</text>
</comment>
<dbReference type="NCBIfam" id="TIGR00250">
    <property type="entry name" value="RNAse_H_YqgF"/>
    <property type="match status" value="1"/>
</dbReference>
<name>F2BF94_9NEIS</name>
<dbReference type="PANTHER" id="PTHR33317:SF4">
    <property type="entry name" value="POLYNUCLEOTIDYL TRANSFERASE, RIBONUCLEASE H-LIKE SUPERFAMILY PROTEIN"/>
    <property type="match status" value="1"/>
</dbReference>
<dbReference type="InterPro" id="IPR037027">
    <property type="entry name" value="YqgF/RNaseH-like_dom_sf"/>
</dbReference>
<dbReference type="InterPro" id="IPR012337">
    <property type="entry name" value="RNaseH-like_sf"/>
</dbReference>
<keyword evidence="4 5" id="KW-0378">Hydrolase</keyword>
<organism evidence="7 8">
    <name type="scientific">Neisseria bacilliformis ATCC BAA-1200</name>
    <dbReference type="NCBI Taxonomy" id="888742"/>
    <lineage>
        <taxon>Bacteria</taxon>
        <taxon>Pseudomonadati</taxon>
        <taxon>Pseudomonadota</taxon>
        <taxon>Betaproteobacteria</taxon>
        <taxon>Neisseriales</taxon>
        <taxon>Neisseriaceae</taxon>
        <taxon>Neisseria</taxon>
    </lineage>
</organism>
<comment type="subcellular location">
    <subcellularLocation>
        <location evidence="5">Cytoplasm</location>
    </subcellularLocation>
</comment>
<dbReference type="HOGENOM" id="CLU_098240_3_2_4"/>
<accession>F2BF94</accession>
<evidence type="ECO:0000256" key="2">
    <source>
        <dbReference type="ARBA" id="ARBA00022517"/>
    </source>
</evidence>
<evidence type="ECO:0000256" key="5">
    <source>
        <dbReference type="HAMAP-Rule" id="MF_00651"/>
    </source>
</evidence>
<dbReference type="HAMAP" id="MF_00651">
    <property type="entry name" value="Nuclease_YqgF"/>
    <property type="match status" value="1"/>
</dbReference>
<evidence type="ECO:0000313" key="8">
    <source>
        <dbReference type="Proteomes" id="UP000004105"/>
    </source>
</evidence>
<dbReference type="SMART" id="SM00732">
    <property type="entry name" value="YqgFc"/>
    <property type="match status" value="1"/>
</dbReference>
<dbReference type="GO" id="GO:0005829">
    <property type="term" value="C:cytosol"/>
    <property type="evidence" value="ECO:0007669"/>
    <property type="project" value="TreeGrafter"/>
</dbReference>
<dbReference type="GO" id="GO:0004518">
    <property type="term" value="F:nuclease activity"/>
    <property type="evidence" value="ECO:0007669"/>
    <property type="project" value="UniProtKB-KW"/>
</dbReference>
<dbReference type="InterPro" id="IPR006641">
    <property type="entry name" value="YqgF/RNaseH-like_dom"/>
</dbReference>
<dbReference type="Gene3D" id="3.30.420.140">
    <property type="entry name" value="YqgF/RNase H-like domain"/>
    <property type="match status" value="1"/>
</dbReference>
<reference evidence="7 8" key="1">
    <citation type="submission" date="2011-02" db="EMBL/GenBank/DDBJ databases">
        <authorList>
            <person name="Muzny D."/>
            <person name="Qin X."/>
            <person name="Deng J."/>
            <person name="Jiang H."/>
            <person name="Liu Y."/>
            <person name="Qu J."/>
            <person name="Song X.-Z."/>
            <person name="Zhang L."/>
            <person name="Thornton R."/>
            <person name="Coyle M."/>
            <person name="Francisco L."/>
            <person name="Jackson L."/>
            <person name="Javaid M."/>
            <person name="Korchina V."/>
            <person name="Kovar C."/>
            <person name="Mata R."/>
            <person name="Mathew T."/>
            <person name="Ngo R."/>
            <person name="Nguyen L."/>
            <person name="Nguyen N."/>
            <person name="Okwuonu G."/>
            <person name="Ongeri F."/>
            <person name="Pham C."/>
            <person name="Simmons D."/>
            <person name="Wilczek-Boney K."/>
            <person name="Hale W."/>
            <person name="Jakkamsetti A."/>
            <person name="Pham P."/>
            <person name="Ruth R."/>
            <person name="San Lucas F."/>
            <person name="Warren J."/>
            <person name="Zhang J."/>
            <person name="Zhao Z."/>
            <person name="Zhou C."/>
            <person name="Zhu D."/>
            <person name="Lee S."/>
            <person name="Bess C."/>
            <person name="Blankenburg K."/>
            <person name="Forbes L."/>
            <person name="Fu Q."/>
            <person name="Gubbala S."/>
            <person name="Hirani K."/>
            <person name="Jayaseelan J.C."/>
            <person name="Lara F."/>
            <person name="Munidasa M."/>
            <person name="Palculict T."/>
            <person name="Patil S."/>
            <person name="Pu L.-L."/>
            <person name="Saada N."/>
            <person name="Tang L."/>
            <person name="Weissenberger G."/>
            <person name="Zhu Y."/>
            <person name="Hemphill L."/>
            <person name="Shang Y."/>
            <person name="Youmans B."/>
            <person name="Ayvaz T."/>
            <person name="Ross M."/>
            <person name="Santibanez J."/>
            <person name="Aqrawi P."/>
            <person name="Gross S."/>
            <person name="Joshi V."/>
            <person name="Fowler G."/>
            <person name="Nazareth L."/>
            <person name="Reid J."/>
            <person name="Worley K."/>
            <person name="Petrosino J."/>
            <person name="Highlander S."/>
            <person name="Gibbs R."/>
        </authorList>
    </citation>
    <scope>NUCLEOTIDE SEQUENCE [LARGE SCALE GENOMIC DNA]</scope>
    <source>
        <strain evidence="7 8">ATCC BAA-1200</strain>
    </source>
</reference>
<dbReference type="GO" id="GO:0000967">
    <property type="term" value="P:rRNA 5'-end processing"/>
    <property type="evidence" value="ECO:0007669"/>
    <property type="project" value="UniProtKB-UniRule"/>
</dbReference>
<dbReference type="AlphaFoldDB" id="F2BF94"/>
<keyword evidence="8" id="KW-1185">Reference proteome</keyword>
<comment type="function">
    <text evidence="5">Could be a nuclease involved in processing of the 5'-end of pre-16S rRNA.</text>
</comment>
<dbReference type="Proteomes" id="UP000004105">
    <property type="component" value="Unassembled WGS sequence"/>
</dbReference>
<dbReference type="SUPFAM" id="SSF53098">
    <property type="entry name" value="Ribonuclease H-like"/>
    <property type="match status" value="1"/>
</dbReference>
<evidence type="ECO:0000256" key="4">
    <source>
        <dbReference type="ARBA" id="ARBA00022801"/>
    </source>
</evidence>
<sequence>MPDTAPAPRGTCLAFDFGEKRIGVAQGSAETATAHPLSTLSGGSNEQKFAAIAALIREWQPDYLVVGLPVHSDGTEHELTRLARKFGRRLHERFALPVYFADERHTSLLAESLLAEAQVFGRKQKSVLDSVAAQVILFDFFDSGAVERLNGGG</sequence>
<dbReference type="CDD" id="cd16964">
    <property type="entry name" value="YqgF"/>
    <property type="match status" value="1"/>
</dbReference>
<protein>
    <recommendedName>
        <fullName evidence="5">Putative pre-16S rRNA nuclease</fullName>
        <ecNumber evidence="5">3.1.-.-</ecNumber>
    </recommendedName>
</protein>
<dbReference type="OrthoDB" id="9796140at2"/>
<proteinExistence type="inferred from homology"/>
<dbReference type="EMBL" id="AFAY01000048">
    <property type="protein sequence ID" value="EGF08966.1"/>
    <property type="molecule type" value="Genomic_DNA"/>
</dbReference>
<dbReference type="InterPro" id="IPR005227">
    <property type="entry name" value="YqgF"/>
</dbReference>
<dbReference type="EC" id="3.1.-.-" evidence="5"/>
<dbReference type="PANTHER" id="PTHR33317">
    <property type="entry name" value="POLYNUCLEOTIDYL TRANSFERASE, RIBONUCLEASE H-LIKE SUPERFAMILY PROTEIN"/>
    <property type="match status" value="1"/>
</dbReference>
<gene>
    <name evidence="7" type="ORF">HMPREF9123_2401</name>
</gene>
<evidence type="ECO:0000256" key="1">
    <source>
        <dbReference type="ARBA" id="ARBA00022490"/>
    </source>
</evidence>
<dbReference type="RefSeq" id="WP_007343406.1">
    <property type="nucleotide sequence ID" value="NZ_GL878494.1"/>
</dbReference>
<evidence type="ECO:0000256" key="3">
    <source>
        <dbReference type="ARBA" id="ARBA00022722"/>
    </source>
</evidence>